<evidence type="ECO:0000256" key="2">
    <source>
        <dbReference type="SAM" id="Phobius"/>
    </source>
</evidence>
<name>A0A3P7JPY1_STRVU</name>
<dbReference type="EMBL" id="UYYB01109810">
    <property type="protein sequence ID" value="VDM80744.1"/>
    <property type="molecule type" value="Genomic_DNA"/>
</dbReference>
<feature type="compositionally biased region" description="Polar residues" evidence="1">
    <location>
        <begin position="14"/>
        <end position="24"/>
    </location>
</feature>
<evidence type="ECO:0000256" key="1">
    <source>
        <dbReference type="SAM" id="MobiDB-lite"/>
    </source>
</evidence>
<organism evidence="3 4">
    <name type="scientific">Strongylus vulgaris</name>
    <name type="common">Blood worm</name>
    <dbReference type="NCBI Taxonomy" id="40348"/>
    <lineage>
        <taxon>Eukaryota</taxon>
        <taxon>Metazoa</taxon>
        <taxon>Ecdysozoa</taxon>
        <taxon>Nematoda</taxon>
        <taxon>Chromadorea</taxon>
        <taxon>Rhabditida</taxon>
        <taxon>Rhabditina</taxon>
        <taxon>Rhabditomorpha</taxon>
        <taxon>Strongyloidea</taxon>
        <taxon>Strongylidae</taxon>
        <taxon>Strongylus</taxon>
    </lineage>
</organism>
<gene>
    <name evidence="3" type="ORF">SVUK_LOCUS15742</name>
</gene>
<keyword evidence="2" id="KW-1133">Transmembrane helix</keyword>
<dbReference type="Proteomes" id="UP000270094">
    <property type="component" value="Unassembled WGS sequence"/>
</dbReference>
<protein>
    <submittedName>
        <fullName evidence="3">Uncharacterized protein</fullName>
    </submittedName>
</protein>
<proteinExistence type="predicted"/>
<keyword evidence="4" id="KW-1185">Reference proteome</keyword>
<keyword evidence="2" id="KW-0472">Membrane</keyword>
<feature type="region of interest" description="Disordered" evidence="1">
    <location>
        <begin position="1"/>
        <end position="57"/>
    </location>
</feature>
<evidence type="ECO:0000313" key="4">
    <source>
        <dbReference type="Proteomes" id="UP000270094"/>
    </source>
</evidence>
<feature type="transmembrane region" description="Helical" evidence="2">
    <location>
        <begin position="68"/>
        <end position="88"/>
    </location>
</feature>
<dbReference type="AlphaFoldDB" id="A0A3P7JPY1"/>
<reference evidence="3 4" key="1">
    <citation type="submission" date="2018-11" db="EMBL/GenBank/DDBJ databases">
        <authorList>
            <consortium name="Pathogen Informatics"/>
        </authorList>
    </citation>
    <scope>NUCLEOTIDE SEQUENCE [LARGE SCALE GENOMIC DNA]</scope>
</reference>
<sequence>MDEEMDIDVVADENGQQVNATPETANRVVEEPLDEEEDDRTYSGSSNGSSFGEDEDGAPMVSMRKKVYFLNIFHPVATVQVLYCFRILMRHQQCALHLWNYPLILD</sequence>
<feature type="compositionally biased region" description="Acidic residues" evidence="1">
    <location>
        <begin position="1"/>
        <end position="11"/>
    </location>
</feature>
<keyword evidence="2" id="KW-0812">Transmembrane</keyword>
<accession>A0A3P7JPY1</accession>
<evidence type="ECO:0000313" key="3">
    <source>
        <dbReference type="EMBL" id="VDM80744.1"/>
    </source>
</evidence>